<dbReference type="PANTHER" id="PTHR12189">
    <property type="entry name" value="MRNA GUANINE-7- METHYLTRANSFERASE"/>
    <property type="match status" value="1"/>
</dbReference>
<comment type="caution">
    <text evidence="9">The sequence shown here is derived from an EMBL/GenBank/DDBJ whole genome shotgun (WGS) entry which is preliminary data.</text>
</comment>
<dbReference type="InterPro" id="IPR004971">
    <property type="entry name" value="mRNA_G-N7_MeTrfase_dom"/>
</dbReference>
<dbReference type="InterPro" id="IPR029063">
    <property type="entry name" value="SAM-dependent_MTases_sf"/>
</dbReference>
<evidence type="ECO:0000256" key="3">
    <source>
        <dbReference type="ARBA" id="ARBA00022679"/>
    </source>
</evidence>
<evidence type="ECO:0000256" key="2">
    <source>
        <dbReference type="ARBA" id="ARBA00022603"/>
    </source>
</evidence>
<dbReference type="OrthoDB" id="10248867at2759"/>
<evidence type="ECO:0000313" key="10">
    <source>
        <dbReference type="Proteomes" id="UP000886520"/>
    </source>
</evidence>
<proteinExistence type="predicted"/>
<sequence>MSIKAESIILKHYEARSRTSAPSLDVAIQYHHNADRDEKLEEGWARNHHVQALQNVKHRHAWITMQLIAMFTKGGEKVVDLACGKGGDVEKWQKAGARWYVGVDRVEALLHTAQRIYLLSGCTFPARFICLDAFGDMLLKQLQAHHDLPADRTWPQLLPANFSRKELLDSTHPEQRRKMLHLQRSVDIKDHQPRPLDVLQRAPGRRRRTKEVMLAAGSGNNMYEIKQCDNIDRADGAETIKETLGIYVDAVTSDSVISCSTAASCMTVVPDSSMYYSGSEVEVAAGHNYIAAAGGGGGKEPGAGQFDVCSCQFALHYAWSSEERARSALRNVAALLKPGGFFIGTIPDAEVVLQRLQEARSRSVAGAGGADRGCGQRLQFGNEIYRLKFEGVHSAKVLSAYDCQNSAAATVAQHYNYVEVKESRSSTSRWPCWWFGVEYEFWLEGAVQDCPEWLVPLAALQQVARFYALDLVFASNFHHLILQLAQSSTTVPSATPDQVLLVPAAPASQDEVECTSLYLAFAFQKRVTHSFPKL</sequence>
<dbReference type="Gene3D" id="3.40.50.150">
    <property type="entry name" value="Vaccinia Virus protein VP39"/>
    <property type="match status" value="2"/>
</dbReference>
<dbReference type="GO" id="GO:0004482">
    <property type="term" value="F:mRNA 5'-cap (guanine-N7-)-methyltransferase activity"/>
    <property type="evidence" value="ECO:0007669"/>
    <property type="project" value="UniProtKB-EC"/>
</dbReference>
<protein>
    <recommendedName>
        <fullName evidence="1">mRNA (guanine-N(7))-methyltransferase</fullName>
        <ecNumber evidence="1">2.1.1.56</ecNumber>
    </recommendedName>
</protein>
<dbReference type="InterPro" id="IPR039753">
    <property type="entry name" value="RG7MT1"/>
</dbReference>
<reference evidence="9" key="1">
    <citation type="submission" date="2021-01" db="EMBL/GenBank/DDBJ databases">
        <title>Adiantum capillus-veneris genome.</title>
        <authorList>
            <person name="Fang Y."/>
            <person name="Liao Q."/>
        </authorList>
    </citation>
    <scope>NUCLEOTIDE SEQUENCE</scope>
    <source>
        <strain evidence="9">H3</strain>
        <tissue evidence="9">Leaf</tissue>
    </source>
</reference>
<keyword evidence="4" id="KW-0949">S-adenosyl-L-methionine</keyword>
<evidence type="ECO:0000259" key="8">
    <source>
        <dbReference type="PROSITE" id="PS51562"/>
    </source>
</evidence>
<dbReference type="AlphaFoldDB" id="A0A9D4UBI8"/>
<dbReference type="PANTHER" id="PTHR12189:SF2">
    <property type="entry name" value="MRNA CAP GUANINE-N7 METHYLTRANSFERASE"/>
    <property type="match status" value="1"/>
</dbReference>
<dbReference type="Proteomes" id="UP000886520">
    <property type="component" value="Chromosome 19"/>
</dbReference>
<dbReference type="GO" id="GO:0003723">
    <property type="term" value="F:RNA binding"/>
    <property type="evidence" value="ECO:0007669"/>
    <property type="project" value="UniProtKB-KW"/>
</dbReference>
<dbReference type="EMBL" id="JABFUD020000019">
    <property type="protein sequence ID" value="KAI5064740.1"/>
    <property type="molecule type" value="Genomic_DNA"/>
</dbReference>
<organism evidence="9 10">
    <name type="scientific">Adiantum capillus-veneris</name>
    <name type="common">Maidenhair fern</name>
    <dbReference type="NCBI Taxonomy" id="13818"/>
    <lineage>
        <taxon>Eukaryota</taxon>
        <taxon>Viridiplantae</taxon>
        <taxon>Streptophyta</taxon>
        <taxon>Embryophyta</taxon>
        <taxon>Tracheophyta</taxon>
        <taxon>Polypodiopsida</taxon>
        <taxon>Polypodiidae</taxon>
        <taxon>Polypodiales</taxon>
        <taxon>Pteridineae</taxon>
        <taxon>Pteridaceae</taxon>
        <taxon>Vittarioideae</taxon>
        <taxon>Adiantum</taxon>
    </lineage>
</organism>
<accession>A0A9D4UBI8</accession>
<comment type="catalytic activity">
    <reaction evidence="7">
        <text>a 5'-end (5'-triphosphoguanosine)-ribonucleoside in mRNA + S-adenosyl-L-methionine = a 5'-end (N(7)-methyl 5'-triphosphoguanosine)-ribonucleoside in mRNA + S-adenosyl-L-homocysteine</text>
        <dbReference type="Rhea" id="RHEA:67008"/>
        <dbReference type="Rhea" id="RHEA-COMP:17166"/>
        <dbReference type="Rhea" id="RHEA-COMP:17167"/>
        <dbReference type="ChEBI" id="CHEBI:57856"/>
        <dbReference type="ChEBI" id="CHEBI:59789"/>
        <dbReference type="ChEBI" id="CHEBI:156461"/>
        <dbReference type="ChEBI" id="CHEBI:167617"/>
        <dbReference type="EC" id="2.1.1.56"/>
    </reaction>
</comment>
<name>A0A9D4UBI8_ADICA</name>
<keyword evidence="3" id="KW-0808">Transferase</keyword>
<evidence type="ECO:0000256" key="7">
    <source>
        <dbReference type="ARBA" id="ARBA00044712"/>
    </source>
</evidence>
<keyword evidence="10" id="KW-1185">Reference proteome</keyword>
<keyword evidence="6" id="KW-0507">mRNA processing</keyword>
<dbReference type="EC" id="2.1.1.56" evidence="1"/>
<evidence type="ECO:0000256" key="5">
    <source>
        <dbReference type="ARBA" id="ARBA00022884"/>
    </source>
</evidence>
<keyword evidence="5" id="KW-0694">RNA-binding</keyword>
<dbReference type="Pfam" id="PF03291">
    <property type="entry name" value="mRNA_G-N7_MeTrfase"/>
    <property type="match status" value="3"/>
</dbReference>
<evidence type="ECO:0000256" key="4">
    <source>
        <dbReference type="ARBA" id="ARBA00022691"/>
    </source>
</evidence>
<dbReference type="SUPFAM" id="SSF53335">
    <property type="entry name" value="S-adenosyl-L-methionine-dependent methyltransferases"/>
    <property type="match status" value="2"/>
</dbReference>
<feature type="domain" description="MRNA cap 0 methyltransferase" evidence="8">
    <location>
        <begin position="51"/>
        <end position="526"/>
    </location>
</feature>
<dbReference type="PROSITE" id="PS51562">
    <property type="entry name" value="RNA_CAP0_MT"/>
    <property type="match status" value="1"/>
</dbReference>
<keyword evidence="2" id="KW-0489">Methyltransferase</keyword>
<dbReference type="GO" id="GO:0005634">
    <property type="term" value="C:nucleus"/>
    <property type="evidence" value="ECO:0007669"/>
    <property type="project" value="TreeGrafter"/>
</dbReference>
<evidence type="ECO:0000256" key="6">
    <source>
        <dbReference type="ARBA" id="ARBA00023042"/>
    </source>
</evidence>
<keyword evidence="6" id="KW-0506">mRNA capping</keyword>
<evidence type="ECO:0000256" key="1">
    <source>
        <dbReference type="ARBA" id="ARBA00011926"/>
    </source>
</evidence>
<gene>
    <name evidence="9" type="ORF">GOP47_0019435</name>
</gene>
<evidence type="ECO:0000313" key="9">
    <source>
        <dbReference type="EMBL" id="KAI5064740.1"/>
    </source>
</evidence>